<dbReference type="GO" id="GO:0047448">
    <property type="term" value="F:5-dehydro-4-deoxyglucarate dehydratase activity"/>
    <property type="evidence" value="ECO:0007669"/>
    <property type="project" value="UniProtKB-EC"/>
</dbReference>
<dbReference type="PRINTS" id="PR00146">
    <property type="entry name" value="DHPICSNTHASE"/>
</dbReference>
<dbReference type="CDD" id="cd00408">
    <property type="entry name" value="DHDPS-like"/>
    <property type="match status" value="1"/>
</dbReference>
<feature type="active site" description="Schiff-base intermediate with substrate" evidence="3">
    <location>
        <position position="172"/>
    </location>
</feature>
<reference evidence="5" key="1">
    <citation type="submission" date="2023-05" db="EMBL/GenBank/DDBJ databases">
        <title>Anaerotaeda fermentans gen. nov., sp. nov., a novel anaerobic planctomycete of the new family within the order Sedimentisphaerales isolated from Taman Peninsula, Russia.</title>
        <authorList>
            <person name="Khomyakova M.A."/>
            <person name="Merkel A.Y."/>
            <person name="Slobodkin A.I."/>
        </authorList>
    </citation>
    <scope>NUCLEOTIDE SEQUENCE</scope>
    <source>
        <strain evidence="5">M17dextr</strain>
    </source>
</reference>
<dbReference type="SUPFAM" id="SSF51569">
    <property type="entry name" value="Aldolase"/>
    <property type="match status" value="1"/>
</dbReference>
<dbReference type="Pfam" id="PF00701">
    <property type="entry name" value="DHDPS"/>
    <property type="match status" value="1"/>
</dbReference>
<dbReference type="Proteomes" id="UP001431776">
    <property type="component" value="Unassembled WGS sequence"/>
</dbReference>
<dbReference type="GO" id="GO:0008747">
    <property type="term" value="F:N-acetylneuraminate lyase activity"/>
    <property type="evidence" value="ECO:0007669"/>
    <property type="project" value="UniProtKB-EC"/>
</dbReference>
<comment type="similarity">
    <text evidence="2">Belongs to the DapA family.</text>
</comment>
<dbReference type="GO" id="GO:0005829">
    <property type="term" value="C:cytosol"/>
    <property type="evidence" value="ECO:0007669"/>
    <property type="project" value="TreeGrafter"/>
</dbReference>
<evidence type="ECO:0000313" key="5">
    <source>
        <dbReference type="EMBL" id="MDI6450370.1"/>
    </source>
</evidence>
<protein>
    <submittedName>
        <fullName evidence="5">Dihydrodipicolinate synthase family protein</fullName>
        <ecNumber evidence="5">4.1.3.3</ecNumber>
        <ecNumber evidence="5">4.2.1.41</ecNumber>
        <ecNumber evidence="5">4.3.3.7</ecNumber>
    </submittedName>
</protein>
<dbReference type="EC" id="4.1.3.3" evidence="5"/>
<dbReference type="RefSeq" id="WP_349245780.1">
    <property type="nucleotide sequence ID" value="NZ_JASCXX010000019.1"/>
</dbReference>
<dbReference type="InterPro" id="IPR013785">
    <property type="entry name" value="Aldolase_TIM"/>
</dbReference>
<evidence type="ECO:0000256" key="3">
    <source>
        <dbReference type="PIRSR" id="PIRSR001365-1"/>
    </source>
</evidence>
<comment type="caution">
    <text evidence="5">The sequence shown here is derived from an EMBL/GenBank/DDBJ whole genome shotgun (WGS) entry which is preliminary data.</text>
</comment>
<dbReference type="GO" id="GO:0019262">
    <property type="term" value="P:N-acetylneuraminate catabolic process"/>
    <property type="evidence" value="ECO:0007669"/>
    <property type="project" value="TreeGrafter"/>
</dbReference>
<keyword evidence="6" id="KW-1185">Reference proteome</keyword>
<gene>
    <name evidence="5" type="ORF">QJ522_15015</name>
</gene>
<dbReference type="PIRSF" id="PIRSF001365">
    <property type="entry name" value="DHDPS"/>
    <property type="match status" value="1"/>
</dbReference>
<organism evidence="5 6">
    <name type="scientific">Anaerobaca lacustris</name>
    <dbReference type="NCBI Taxonomy" id="3044600"/>
    <lineage>
        <taxon>Bacteria</taxon>
        <taxon>Pseudomonadati</taxon>
        <taxon>Planctomycetota</taxon>
        <taxon>Phycisphaerae</taxon>
        <taxon>Sedimentisphaerales</taxon>
        <taxon>Anaerobacaceae</taxon>
        <taxon>Anaerobaca</taxon>
    </lineage>
</organism>
<dbReference type="EMBL" id="JASCXX010000019">
    <property type="protein sequence ID" value="MDI6450370.1"/>
    <property type="molecule type" value="Genomic_DNA"/>
</dbReference>
<keyword evidence="1 2" id="KW-0456">Lyase</keyword>
<evidence type="ECO:0000256" key="1">
    <source>
        <dbReference type="ARBA" id="ARBA00023239"/>
    </source>
</evidence>
<name>A0AAW6U0E2_9BACT</name>
<evidence type="ECO:0000256" key="4">
    <source>
        <dbReference type="PIRSR" id="PIRSR001365-2"/>
    </source>
</evidence>
<dbReference type="AlphaFoldDB" id="A0AAW6U0E2"/>
<evidence type="ECO:0000313" key="6">
    <source>
        <dbReference type="Proteomes" id="UP001431776"/>
    </source>
</evidence>
<dbReference type="PANTHER" id="PTHR42849">
    <property type="entry name" value="N-ACETYLNEURAMINATE LYASE"/>
    <property type="match status" value="1"/>
</dbReference>
<sequence>MKSDVGSLARPLRGIIPPMVTPLADRDALDVAGLERLVEHILAGGVHGLFILGTMGEAPSLSHRLRHELVDRVCALANRRVPVLVGIIDTSFVEALGLAHKAADAGADALVLPAPHYYPAGQPELLEFLRHLVPQLPLPAFLYNLPNHPRPMFDPETVQIAAAEMPGIVGLKDSSANMTYFRHLQFLMADRPDFALLMGPEMLLAETVLLGGHGGICGGANLLPRLYVDLYAAACAADMPRVQTLHRKVTELARTIYRVGRFESSFLKGLKCALSCLGICSDFLAEPLHRFRGPERDIVQRHITDLGITTNGFVSP</sequence>
<accession>A0AAW6U0E2</accession>
<proteinExistence type="inferred from homology"/>
<dbReference type="SMART" id="SM01130">
    <property type="entry name" value="DHDPS"/>
    <property type="match status" value="1"/>
</dbReference>
<feature type="active site" description="Proton donor/acceptor" evidence="3">
    <location>
        <position position="143"/>
    </location>
</feature>
<dbReference type="Gene3D" id="3.20.20.70">
    <property type="entry name" value="Aldolase class I"/>
    <property type="match status" value="1"/>
</dbReference>
<dbReference type="GO" id="GO:0008840">
    <property type="term" value="F:4-hydroxy-tetrahydrodipicolinate synthase activity"/>
    <property type="evidence" value="ECO:0007669"/>
    <property type="project" value="UniProtKB-EC"/>
</dbReference>
<evidence type="ECO:0000256" key="2">
    <source>
        <dbReference type="PIRNR" id="PIRNR001365"/>
    </source>
</evidence>
<dbReference type="PANTHER" id="PTHR42849:SF1">
    <property type="entry name" value="N-ACETYLNEURAMINATE LYASE"/>
    <property type="match status" value="1"/>
</dbReference>
<dbReference type="InterPro" id="IPR002220">
    <property type="entry name" value="DapA-like"/>
</dbReference>
<dbReference type="EC" id="4.3.3.7" evidence="5"/>
<dbReference type="EC" id="4.2.1.41" evidence="5"/>
<feature type="binding site" evidence="4">
    <location>
        <position position="216"/>
    </location>
    <ligand>
        <name>pyruvate</name>
        <dbReference type="ChEBI" id="CHEBI:15361"/>
    </ligand>
</feature>